<reference evidence="1" key="1">
    <citation type="submission" date="2021-02" db="EMBL/GenBank/DDBJ databases">
        <title>Natrosporangium hydrolyticum gen. nov., sp. nov, a haloalkaliphilic actinobacterium from a soda solonchak soil.</title>
        <authorList>
            <person name="Sorokin D.Y."/>
            <person name="Khijniak T.V."/>
            <person name="Zakharycheva A.P."/>
            <person name="Boueva O.V."/>
            <person name="Ariskina E.V."/>
            <person name="Hahnke R.L."/>
            <person name="Bunk B."/>
            <person name="Sproer C."/>
            <person name="Schumann P."/>
            <person name="Evtushenko L.I."/>
            <person name="Kublanov I.V."/>
        </authorList>
    </citation>
    <scope>NUCLEOTIDE SEQUENCE</scope>
    <source>
        <strain evidence="1">DSM 106523</strain>
    </source>
</reference>
<dbReference type="AlphaFoldDB" id="A0A895YKP1"/>
<keyword evidence="2" id="KW-1185">Reference proteome</keyword>
<accession>A0A895YKP1</accession>
<evidence type="ECO:0008006" key="3">
    <source>
        <dbReference type="Google" id="ProtNLM"/>
    </source>
</evidence>
<protein>
    <recommendedName>
        <fullName evidence="3">DUF4149 domain-containing protein</fullName>
    </recommendedName>
</protein>
<dbReference type="EMBL" id="CP070499">
    <property type="protein sequence ID" value="QSB16555.1"/>
    <property type="molecule type" value="Genomic_DNA"/>
</dbReference>
<dbReference type="KEGG" id="nhy:JQS43_09915"/>
<proteinExistence type="predicted"/>
<sequence length="194" mass="20540">MHRTDSHAVAQATHDLGSALWFGGSVMGAVGVNSSGDELPRSIDRIRVANSAWGRFAPIEWLGIGAAVVSGLQLTRVGTRRIALQKGFGEATAAKAVTMVLGIATTAYAGYCGMKIAEIAEQASQEGRLLEVQDAATPTGGTPTELARWQRRLRVAQSLVPVLAGANIAFGAYLSQSFRPVATARGVMRRIQRH</sequence>
<name>A0A895YKP1_9ACTN</name>
<dbReference type="Proteomes" id="UP000662857">
    <property type="component" value="Chromosome"/>
</dbReference>
<evidence type="ECO:0000313" key="1">
    <source>
        <dbReference type="EMBL" id="QSB16555.1"/>
    </source>
</evidence>
<evidence type="ECO:0000313" key="2">
    <source>
        <dbReference type="Proteomes" id="UP000662857"/>
    </source>
</evidence>
<organism evidence="1 2">
    <name type="scientific">Natronosporangium hydrolyticum</name>
    <dbReference type="NCBI Taxonomy" id="2811111"/>
    <lineage>
        <taxon>Bacteria</taxon>
        <taxon>Bacillati</taxon>
        <taxon>Actinomycetota</taxon>
        <taxon>Actinomycetes</taxon>
        <taxon>Micromonosporales</taxon>
        <taxon>Micromonosporaceae</taxon>
        <taxon>Natronosporangium</taxon>
    </lineage>
</organism>
<gene>
    <name evidence="1" type="ORF">JQS43_09915</name>
</gene>
<dbReference type="RefSeq" id="WP_239678779.1">
    <property type="nucleotide sequence ID" value="NZ_CP070499.1"/>
</dbReference>